<dbReference type="SUPFAM" id="SSF51294">
    <property type="entry name" value="Hedgehog/intein (Hint) domain"/>
    <property type="match status" value="1"/>
</dbReference>
<evidence type="ECO:0000256" key="8">
    <source>
        <dbReference type="SAM" id="MobiDB-lite"/>
    </source>
</evidence>
<proteinExistence type="predicted"/>
<evidence type="ECO:0000256" key="5">
    <source>
        <dbReference type="ARBA" id="ARBA00022737"/>
    </source>
</evidence>
<keyword evidence="11" id="KW-1185">Reference proteome</keyword>
<feature type="compositionally biased region" description="Low complexity" evidence="8">
    <location>
        <begin position="520"/>
        <end position="531"/>
    </location>
</feature>
<dbReference type="InterPro" id="IPR054720">
    <property type="entry name" value="HpiC1"/>
</dbReference>
<dbReference type="InterPro" id="IPR018511">
    <property type="entry name" value="Hemolysin-typ_Ca-bd_CS"/>
</dbReference>
<dbReference type="PRINTS" id="PR00313">
    <property type="entry name" value="CABNDNGRPT"/>
</dbReference>
<name>A0A3N2R9I2_9RHOB</name>
<dbReference type="InterPro" id="IPR003995">
    <property type="entry name" value="RTX_toxin_determinant-A"/>
</dbReference>
<dbReference type="InterPro" id="IPR036844">
    <property type="entry name" value="Hint_dom_sf"/>
</dbReference>
<comment type="subcellular location">
    <subcellularLocation>
        <location evidence="1">Membrane</location>
    </subcellularLocation>
    <subcellularLocation>
        <location evidence="2">Secreted</location>
    </subcellularLocation>
</comment>
<dbReference type="GO" id="GO:0005509">
    <property type="term" value="F:calcium ion binding"/>
    <property type="evidence" value="ECO:0007669"/>
    <property type="project" value="InterPro"/>
</dbReference>
<dbReference type="InterPro" id="IPR050557">
    <property type="entry name" value="RTX_toxin/Mannuronan_C5-epim"/>
</dbReference>
<dbReference type="GO" id="GO:0090729">
    <property type="term" value="F:toxin activity"/>
    <property type="evidence" value="ECO:0007669"/>
    <property type="project" value="UniProtKB-KW"/>
</dbReference>
<keyword evidence="4" id="KW-0800">Toxin</keyword>
<feature type="domain" description="Hedgehog/Intein (Hint)" evidence="9">
    <location>
        <begin position="1104"/>
        <end position="1250"/>
    </location>
</feature>
<keyword evidence="3" id="KW-0964">Secreted</keyword>
<evidence type="ECO:0000256" key="6">
    <source>
        <dbReference type="ARBA" id="ARBA00023026"/>
    </source>
</evidence>
<accession>A0A3N2R9I2</accession>
<dbReference type="SUPFAM" id="SSF51120">
    <property type="entry name" value="beta-Roll"/>
    <property type="match status" value="6"/>
</dbReference>
<organism evidence="10 11">
    <name type="scientific">Histidinibacterium lentulum</name>
    <dbReference type="NCBI Taxonomy" id="2480588"/>
    <lineage>
        <taxon>Bacteria</taxon>
        <taxon>Pseudomonadati</taxon>
        <taxon>Pseudomonadota</taxon>
        <taxon>Alphaproteobacteria</taxon>
        <taxon>Rhodobacterales</taxon>
        <taxon>Paracoccaceae</taxon>
        <taxon>Histidinibacterium</taxon>
    </lineage>
</organism>
<dbReference type="GO" id="GO:0005576">
    <property type="term" value="C:extracellular region"/>
    <property type="evidence" value="ECO:0007669"/>
    <property type="project" value="UniProtKB-SubCell"/>
</dbReference>
<evidence type="ECO:0000313" key="10">
    <source>
        <dbReference type="EMBL" id="ROU03996.1"/>
    </source>
</evidence>
<dbReference type="OrthoDB" id="6305173at2"/>
<evidence type="ECO:0000256" key="3">
    <source>
        <dbReference type="ARBA" id="ARBA00022525"/>
    </source>
</evidence>
<dbReference type="Gene3D" id="2.150.10.10">
    <property type="entry name" value="Serralysin-like metalloprotease, C-terminal"/>
    <property type="match status" value="7"/>
</dbReference>
<feature type="region of interest" description="Disordered" evidence="8">
    <location>
        <begin position="411"/>
        <end position="431"/>
    </location>
</feature>
<dbReference type="GO" id="GO:0016539">
    <property type="term" value="P:intein-mediated protein splicing"/>
    <property type="evidence" value="ECO:0007669"/>
    <property type="project" value="InterPro"/>
</dbReference>
<reference evidence="10 11" key="1">
    <citation type="submission" date="2018-10" db="EMBL/GenBank/DDBJ databases">
        <title>Histidinibacterium lentulum gen. nov., sp. nov., a marine bacterium from the culture broth of Picochlorum sp. 122.</title>
        <authorList>
            <person name="Wang G."/>
        </authorList>
    </citation>
    <scope>NUCLEOTIDE SEQUENCE [LARGE SCALE GENOMIC DNA]</scope>
    <source>
        <strain evidence="10 11">B17</strain>
    </source>
</reference>
<keyword evidence="6" id="KW-0843">Virulence</keyword>
<evidence type="ECO:0000256" key="1">
    <source>
        <dbReference type="ARBA" id="ARBA00004370"/>
    </source>
</evidence>
<dbReference type="PRINTS" id="PR01488">
    <property type="entry name" value="RTXTOXINA"/>
</dbReference>
<dbReference type="Pfam" id="PF00353">
    <property type="entry name" value="HemolysinCabind"/>
    <property type="match status" value="8"/>
</dbReference>
<keyword evidence="5" id="KW-0677">Repeat</keyword>
<evidence type="ECO:0000256" key="7">
    <source>
        <dbReference type="ARBA" id="ARBA00023136"/>
    </source>
</evidence>
<dbReference type="PANTHER" id="PTHR38340">
    <property type="entry name" value="S-LAYER PROTEIN"/>
    <property type="match status" value="1"/>
</dbReference>
<dbReference type="InterPro" id="IPR028992">
    <property type="entry name" value="Hedgehog/Intein_dom"/>
</dbReference>
<dbReference type="InterPro" id="IPR011049">
    <property type="entry name" value="Serralysin-like_metalloprot_C"/>
</dbReference>
<protein>
    <recommendedName>
        <fullName evidence="9">Hedgehog/Intein (Hint) domain-containing protein</fullName>
    </recommendedName>
</protein>
<dbReference type="GO" id="GO:0016020">
    <property type="term" value="C:membrane"/>
    <property type="evidence" value="ECO:0007669"/>
    <property type="project" value="UniProtKB-SubCell"/>
</dbReference>
<dbReference type="Proteomes" id="UP000268016">
    <property type="component" value="Unassembled WGS sequence"/>
</dbReference>
<dbReference type="EMBL" id="RDRB01000001">
    <property type="protein sequence ID" value="ROU03996.1"/>
    <property type="molecule type" value="Genomic_DNA"/>
</dbReference>
<dbReference type="PROSITE" id="PS50817">
    <property type="entry name" value="INTEIN_N_TER"/>
    <property type="match status" value="1"/>
</dbReference>
<evidence type="ECO:0000256" key="4">
    <source>
        <dbReference type="ARBA" id="ARBA00022656"/>
    </source>
</evidence>
<dbReference type="InterPro" id="IPR001343">
    <property type="entry name" value="Hemolysn_Ca-bd"/>
</dbReference>
<dbReference type="PANTHER" id="PTHR38340:SF1">
    <property type="entry name" value="S-LAYER PROTEIN"/>
    <property type="match status" value="1"/>
</dbReference>
<evidence type="ECO:0000259" key="9">
    <source>
        <dbReference type="Pfam" id="PF13403"/>
    </source>
</evidence>
<dbReference type="Pfam" id="PF22825">
    <property type="entry name" value="HpiC1-like"/>
    <property type="match status" value="1"/>
</dbReference>
<evidence type="ECO:0000313" key="11">
    <source>
        <dbReference type="Proteomes" id="UP000268016"/>
    </source>
</evidence>
<gene>
    <name evidence="10" type="ORF">EAT49_00910</name>
</gene>
<dbReference type="PROSITE" id="PS00330">
    <property type="entry name" value="HEMOLYSIN_CALCIUM"/>
    <property type="match status" value="7"/>
</dbReference>
<feature type="region of interest" description="Disordered" evidence="8">
    <location>
        <begin position="499"/>
        <end position="533"/>
    </location>
</feature>
<comment type="caution">
    <text evidence="10">The sequence shown here is derived from an EMBL/GenBank/DDBJ whole genome shotgun (WGS) entry which is preliminary data.</text>
</comment>
<feature type="compositionally biased region" description="Polar residues" evidence="8">
    <location>
        <begin position="418"/>
        <end position="428"/>
    </location>
</feature>
<sequence>MPETVWRRKMSEPIAIKNSSFEKNSLKDGKWDHGVVDWHKSGSVGEFNPTAHQLPQGVIDGHNVAYLSGHGAKLFQTLDEKYEAGKVYEFSVDIGDGSFSGSGNISYEVNVYAGHTLIGTVSGKTGDINSLKSVTVDTSGSNDPSLNGHSLRIEIVNKSGGDLLIDNVKGSVHDVVELDGTVQGTEGDDLIDLDYDGDPQGDRIDNADAILPGAAPDDDLVLAGAGDDTVFAGEGDDVVYGGAGNDTLSGEAGNDTLFGDSDLDTETRGREVLEWSKSGFKDDQEVTGFTQNTGSVSVQVSVSKANSGLDIEYEDDDRINVDGVDTGDLGPINDTSTLKFRSSSSKEDGKVTLNFSEEVENVSFRIADLDFDASFSIFAFDAAGNPVPVQFVNAGKNVKVVDRDGDGTLEAVKDTNSHDGQSTTSPDNSVGVEIAGPVSKVVLSYDALGSKTSGTNISDIYFDAVTIEEGVTGTGNDVLFGGEGDDTLFGEAGDDTLFGGSGNDSIDGGSGNDLIYGDNGPSSGTGAPTGPNLIKNGSFENTTGMAKTGYGFVSTSGVIPNWSDINGEEIDVHNDGRGGLNATDGKNWLDLEASPGNNRIGQDVHDVQSGETYRLTFDAGDGDFLPSSGSAENLVKVYWGGELIATIDPPQGSFQTFTFDVVGGAGNGSNRLEFAGTGKEDNFGASIDSVSLFLLDDGTGADGNDTIFGGDGDDVVFGGGGDDSIRGGNGDDTLSGDAGDDSIIGGDGNDVIFGGDGDDTLDGAKGDDSIFGGAGDDSIQGGEGDDYVEGGAGDDRIVTGIGSDTVYGGDGDDFINTGNHASPALDSGFPPYLGLPGVAPDANPDDDKDLVFGGAGNDTILTGDDADTIYGGEGDDFIDAGIDNDLVYGDEGDDTIIGGQGEDVIFGGAGNDLIYGGLEADVGLIDDTGNPLLDDPLPNDNRDTIYGGDGDDTIFGRDDNDTLYGDAGNDLLDGGIDDDELYGGDGDDTLIGGQGDDLLVGGEGNDTAFGGDGNDTFIDGAGSDTYFGGFGNDTFFGGTGGDLVIGGEDPDDEDIDVLDLTGSGVVSIDRKIDVGDGEDDPESGLVTFEDGTTMIFREIETVIPCFTPGTTIATPRGEVLVEELKVGDRIVTRDNGLQEIRWVGQKRFTGRDMAATPHLRPVLIKAGTLGHGLPERDMMVSPNHRVLVTGEKPQLYFEETEVLVAAKHLVGKPGIHRVDVAQTTYVHFMFDRHEVVLSDGAWTESFQPGDWTMKGIDAGQRAEILQLFPELAEREGLDGYTSARMALKKHEARLLVD</sequence>
<dbReference type="InterPro" id="IPR006141">
    <property type="entry name" value="Intein_N"/>
</dbReference>
<keyword evidence="7" id="KW-0472">Membrane</keyword>
<dbReference type="Pfam" id="PF13403">
    <property type="entry name" value="Hint_2"/>
    <property type="match status" value="1"/>
</dbReference>
<dbReference type="Gene3D" id="2.170.16.10">
    <property type="entry name" value="Hedgehog/Intein (Hint) domain"/>
    <property type="match status" value="1"/>
</dbReference>
<evidence type="ECO:0000256" key="2">
    <source>
        <dbReference type="ARBA" id="ARBA00004613"/>
    </source>
</evidence>